<dbReference type="InterPro" id="IPR053140">
    <property type="entry name" value="GDSL_Rv0518-like"/>
</dbReference>
<dbReference type="GO" id="GO:0016787">
    <property type="term" value="F:hydrolase activity"/>
    <property type="evidence" value="ECO:0007669"/>
    <property type="project" value="UniProtKB-KW"/>
</dbReference>
<keyword evidence="3" id="KW-1185">Reference proteome</keyword>
<dbReference type="InterPro" id="IPR036514">
    <property type="entry name" value="SGNH_hydro_sf"/>
</dbReference>
<proteinExistence type="predicted"/>
<dbReference type="CDD" id="cd01832">
    <property type="entry name" value="SGNH_hydrolase_like_1"/>
    <property type="match status" value="1"/>
</dbReference>
<evidence type="ECO:0000313" key="2">
    <source>
        <dbReference type="EMBL" id="MBC6448580.1"/>
    </source>
</evidence>
<name>A0ABR7L7B1_9PSEU</name>
<organism evidence="2 3">
    <name type="scientific">Actinokineospora xionganensis</name>
    <dbReference type="NCBI Taxonomy" id="2684470"/>
    <lineage>
        <taxon>Bacteria</taxon>
        <taxon>Bacillati</taxon>
        <taxon>Actinomycetota</taxon>
        <taxon>Actinomycetes</taxon>
        <taxon>Pseudonocardiales</taxon>
        <taxon>Pseudonocardiaceae</taxon>
        <taxon>Actinokineospora</taxon>
    </lineage>
</organism>
<evidence type="ECO:0000259" key="1">
    <source>
        <dbReference type="Pfam" id="PF13472"/>
    </source>
</evidence>
<dbReference type="PANTHER" id="PTHR43784:SF2">
    <property type="entry name" value="GDSL-LIKE LIPASE_ACYLHYDROLASE, PUTATIVE (AFU_ORTHOLOGUE AFUA_2G00820)-RELATED"/>
    <property type="match status" value="1"/>
</dbReference>
<dbReference type="Proteomes" id="UP000734823">
    <property type="component" value="Unassembled WGS sequence"/>
</dbReference>
<dbReference type="Pfam" id="PF13472">
    <property type="entry name" value="Lipase_GDSL_2"/>
    <property type="match status" value="1"/>
</dbReference>
<feature type="domain" description="SGNH hydrolase-type esterase" evidence="1">
    <location>
        <begin position="21"/>
        <end position="192"/>
    </location>
</feature>
<reference evidence="2 3" key="1">
    <citation type="submission" date="2020-06" db="EMBL/GenBank/DDBJ databases">
        <title>Actinokineospora xiongansis sp. nov., isolated from soil of Baiyangdian.</title>
        <authorList>
            <person name="Zhang X."/>
        </authorList>
    </citation>
    <scope>NUCLEOTIDE SEQUENCE [LARGE SCALE GENOMIC DNA]</scope>
    <source>
        <strain evidence="2 3">HBU206404</strain>
    </source>
</reference>
<dbReference type="EMBL" id="JABVED010000008">
    <property type="protein sequence ID" value="MBC6448580.1"/>
    <property type="molecule type" value="Genomic_DNA"/>
</dbReference>
<accession>A0ABR7L7B1</accession>
<dbReference type="InterPro" id="IPR013830">
    <property type="entry name" value="SGNH_hydro"/>
</dbReference>
<protein>
    <submittedName>
        <fullName evidence="2">SGNH/GDSL hydrolase family protein</fullName>
    </submittedName>
</protein>
<dbReference type="PANTHER" id="PTHR43784">
    <property type="entry name" value="GDSL-LIKE LIPASE/ACYLHYDROLASE, PUTATIVE (AFU_ORTHOLOGUE AFUA_2G00820)-RELATED"/>
    <property type="match status" value="1"/>
</dbReference>
<evidence type="ECO:0000313" key="3">
    <source>
        <dbReference type="Proteomes" id="UP000734823"/>
    </source>
</evidence>
<comment type="caution">
    <text evidence="2">The sequence shown here is derived from an EMBL/GenBank/DDBJ whole genome shotgun (WGS) entry which is preliminary data.</text>
</comment>
<dbReference type="SUPFAM" id="SSF52266">
    <property type="entry name" value="SGNH hydrolase"/>
    <property type="match status" value="1"/>
</dbReference>
<keyword evidence="2" id="KW-0378">Hydrolase</keyword>
<gene>
    <name evidence="2" type="ORF">GPZ80_15500</name>
</gene>
<sequence>MVDLVTAVAISTAWTANRLAVLGDSTTFGVGDPLPRGGWRGVGPLLGKALGAQVDNFSFTGARIACVHDRQLPAALKARPDTAIVIAGMNDTLRSDFDPEQMRAHLIRVVTALNGQGAMVLLARYHDHSRVFRLPGSLRRALKDRIDRLNEVIDDVVAETGAPCLDLDRMPGAYGPDVWAVDRLHPSELGHRMLAAGFGDLLETAGCAVPNPVSLVCEGGRPANKVEHFAWLIIKGIPWLWRRGRDLVPYATGIMVRSLLGRAEPVPAEAPARP</sequence>
<dbReference type="Gene3D" id="3.40.50.1110">
    <property type="entry name" value="SGNH hydrolase"/>
    <property type="match status" value="1"/>
</dbReference>